<dbReference type="OrthoDB" id="284184at2759"/>
<dbReference type="InterPro" id="IPR000639">
    <property type="entry name" value="Epox_hydrolase-like"/>
</dbReference>
<feature type="domain" description="AB hydrolase-1" evidence="3">
    <location>
        <begin position="38"/>
        <end position="310"/>
    </location>
</feature>
<dbReference type="PRINTS" id="PR00412">
    <property type="entry name" value="EPOXHYDRLASE"/>
</dbReference>
<evidence type="ECO:0000256" key="1">
    <source>
        <dbReference type="ARBA" id="ARBA00022801"/>
    </source>
</evidence>
<organism evidence="4 5">
    <name type="scientific">Collybia nuda</name>
    <dbReference type="NCBI Taxonomy" id="64659"/>
    <lineage>
        <taxon>Eukaryota</taxon>
        <taxon>Fungi</taxon>
        <taxon>Dikarya</taxon>
        <taxon>Basidiomycota</taxon>
        <taxon>Agaricomycotina</taxon>
        <taxon>Agaricomycetes</taxon>
        <taxon>Agaricomycetidae</taxon>
        <taxon>Agaricales</taxon>
        <taxon>Tricholomatineae</taxon>
        <taxon>Clitocybaceae</taxon>
        <taxon>Collybia</taxon>
    </lineage>
</organism>
<protein>
    <submittedName>
        <fullName evidence="4">Alpha/Beta hydrolase protein</fullName>
    </submittedName>
</protein>
<dbReference type="SUPFAM" id="SSF53474">
    <property type="entry name" value="alpha/beta-Hydrolases"/>
    <property type="match status" value="1"/>
</dbReference>
<accession>A0A9P5Y9W8</accession>
<gene>
    <name evidence="4" type="ORF">BDZ94DRAFT_1215605</name>
</gene>
<dbReference type="EMBL" id="MU150251">
    <property type="protein sequence ID" value="KAF9464835.1"/>
    <property type="molecule type" value="Genomic_DNA"/>
</dbReference>
<dbReference type="InterPro" id="IPR000073">
    <property type="entry name" value="AB_hydrolase_1"/>
</dbReference>
<dbReference type="Pfam" id="PF00561">
    <property type="entry name" value="Abhydrolase_1"/>
    <property type="match status" value="1"/>
</dbReference>
<comment type="similarity">
    <text evidence="2">Belongs to the AB hydrolase superfamily. Epoxide hydrolase family.</text>
</comment>
<dbReference type="AlphaFoldDB" id="A0A9P5Y9W8"/>
<evidence type="ECO:0000313" key="4">
    <source>
        <dbReference type="EMBL" id="KAF9464835.1"/>
    </source>
</evidence>
<comment type="caution">
    <text evidence="4">The sequence shown here is derived from an EMBL/GenBank/DDBJ whole genome shotgun (WGS) entry which is preliminary data.</text>
</comment>
<dbReference type="PRINTS" id="PR00111">
    <property type="entry name" value="ABHYDROLASE"/>
</dbReference>
<evidence type="ECO:0000259" key="3">
    <source>
        <dbReference type="Pfam" id="PF00561"/>
    </source>
</evidence>
<proteinExistence type="inferred from homology"/>
<keyword evidence="5" id="KW-1185">Reference proteome</keyword>
<name>A0A9P5Y9W8_9AGAR</name>
<reference evidence="4" key="1">
    <citation type="submission" date="2020-11" db="EMBL/GenBank/DDBJ databases">
        <authorList>
            <consortium name="DOE Joint Genome Institute"/>
            <person name="Ahrendt S."/>
            <person name="Riley R."/>
            <person name="Andreopoulos W."/>
            <person name="Labutti K."/>
            <person name="Pangilinan J."/>
            <person name="Ruiz-Duenas F.J."/>
            <person name="Barrasa J.M."/>
            <person name="Sanchez-Garcia M."/>
            <person name="Camarero S."/>
            <person name="Miyauchi S."/>
            <person name="Serrano A."/>
            <person name="Linde D."/>
            <person name="Babiker R."/>
            <person name="Drula E."/>
            <person name="Ayuso-Fernandez I."/>
            <person name="Pacheco R."/>
            <person name="Padilla G."/>
            <person name="Ferreira P."/>
            <person name="Barriuso J."/>
            <person name="Kellner H."/>
            <person name="Castanera R."/>
            <person name="Alfaro M."/>
            <person name="Ramirez L."/>
            <person name="Pisabarro A.G."/>
            <person name="Kuo A."/>
            <person name="Tritt A."/>
            <person name="Lipzen A."/>
            <person name="He G."/>
            <person name="Yan M."/>
            <person name="Ng V."/>
            <person name="Cullen D."/>
            <person name="Martin F."/>
            <person name="Rosso M.-N."/>
            <person name="Henrissat B."/>
            <person name="Hibbett D."/>
            <person name="Martinez A.T."/>
            <person name="Grigoriev I.V."/>
        </authorList>
    </citation>
    <scope>NUCLEOTIDE SEQUENCE</scope>
    <source>
        <strain evidence="4">CBS 247.69</strain>
    </source>
</reference>
<dbReference type="GO" id="GO:0016787">
    <property type="term" value="F:hydrolase activity"/>
    <property type="evidence" value="ECO:0007669"/>
    <property type="project" value="UniProtKB-KW"/>
</dbReference>
<dbReference type="PANTHER" id="PTHR43329">
    <property type="entry name" value="EPOXIDE HYDROLASE"/>
    <property type="match status" value="1"/>
</dbReference>
<evidence type="ECO:0000256" key="2">
    <source>
        <dbReference type="ARBA" id="ARBA00038334"/>
    </source>
</evidence>
<evidence type="ECO:0000313" key="5">
    <source>
        <dbReference type="Proteomes" id="UP000807353"/>
    </source>
</evidence>
<dbReference type="InterPro" id="IPR029058">
    <property type="entry name" value="AB_hydrolase_fold"/>
</dbReference>
<sequence>MDPLIPESFNHRTEKLSTGRTYHFVDQLPEGYDSKRTPTVLCVHGFPDLWYGWRYQIGPWVRKGSRVIAPDMLGYGGTDKPADASEYSTKKLCSDLVALLDLLGIRKVILIGHDWGAFTVGRFSLWYPERLLALVMLSVPYTPPSRVYLPVDEVARLAPNLGYQVFFSNKESTRYIEENLGQFMSLTFRAPESAVDYTSLGSLQKMLQIPRVEQFKGRSVLSDVEFKYYESQLSKGMNGPLNYYRTAKFRHDEEMDASLPSNLPPNLPVLFMWGTCDSTATPFLINKARKFIARLQDVALEGRGHWVLTEAKDDVTEIVVNWLNGLTSQPTRRGKL</sequence>
<dbReference type="Proteomes" id="UP000807353">
    <property type="component" value="Unassembled WGS sequence"/>
</dbReference>
<keyword evidence="1 4" id="KW-0378">Hydrolase</keyword>
<dbReference type="Gene3D" id="3.40.50.1820">
    <property type="entry name" value="alpha/beta hydrolase"/>
    <property type="match status" value="1"/>
</dbReference>